<comment type="caution">
    <text evidence="1">The sequence shown here is derived from an EMBL/GenBank/DDBJ whole genome shotgun (WGS) entry which is preliminary data.</text>
</comment>
<sequence>MIGAVDLLEHLIDAKARFLEAEARLTALAATLPRAIDIANGEAELSPEQRAAWDEPTKEQQHLAAEIQTDPWWADVDQAEGRLELTRQARVRAEQQFADREKVK</sequence>
<name>A0A3M2LP92_9ACTN</name>
<proteinExistence type="predicted"/>
<accession>A0A3M2LP92</accession>
<keyword evidence="2" id="KW-1185">Reference proteome</keyword>
<evidence type="ECO:0000313" key="2">
    <source>
        <dbReference type="Proteomes" id="UP000282674"/>
    </source>
</evidence>
<organism evidence="1 2">
    <name type="scientific">Actinomadura harenae</name>
    <dbReference type="NCBI Taxonomy" id="2483351"/>
    <lineage>
        <taxon>Bacteria</taxon>
        <taxon>Bacillati</taxon>
        <taxon>Actinomycetota</taxon>
        <taxon>Actinomycetes</taxon>
        <taxon>Streptosporangiales</taxon>
        <taxon>Thermomonosporaceae</taxon>
        <taxon>Actinomadura</taxon>
    </lineage>
</organism>
<protein>
    <submittedName>
        <fullName evidence="1">Uncharacterized protein</fullName>
    </submittedName>
</protein>
<dbReference type="AlphaFoldDB" id="A0A3M2LP92"/>
<reference evidence="1 2" key="1">
    <citation type="submission" date="2018-10" db="EMBL/GenBank/DDBJ databases">
        <title>Isolation from soil.</title>
        <authorList>
            <person name="Hu J."/>
        </authorList>
    </citation>
    <scope>NUCLEOTIDE SEQUENCE [LARGE SCALE GENOMIC DNA]</scope>
    <source>
        <strain evidence="1 2">NEAU-Ht49</strain>
    </source>
</reference>
<dbReference type="Proteomes" id="UP000282674">
    <property type="component" value="Unassembled WGS sequence"/>
</dbReference>
<gene>
    <name evidence="1" type="ORF">EBO15_30040</name>
</gene>
<evidence type="ECO:0000313" key="1">
    <source>
        <dbReference type="EMBL" id="RMI39294.1"/>
    </source>
</evidence>
<dbReference type="EMBL" id="RFFG01000070">
    <property type="protein sequence ID" value="RMI39294.1"/>
    <property type="molecule type" value="Genomic_DNA"/>
</dbReference>